<feature type="compositionally biased region" description="Basic and acidic residues" evidence="1">
    <location>
        <begin position="44"/>
        <end position="71"/>
    </location>
</feature>
<dbReference type="AlphaFoldDB" id="A0A7S3XK40"/>
<proteinExistence type="predicted"/>
<feature type="compositionally biased region" description="Basic and acidic residues" evidence="1">
    <location>
        <begin position="133"/>
        <end position="143"/>
    </location>
</feature>
<feature type="region of interest" description="Disordered" evidence="1">
    <location>
        <begin position="133"/>
        <end position="152"/>
    </location>
</feature>
<feature type="region of interest" description="Disordered" evidence="1">
    <location>
        <begin position="43"/>
        <end position="74"/>
    </location>
</feature>
<name>A0A7S3XK40_HETAK</name>
<reference evidence="2" key="1">
    <citation type="submission" date="2021-01" db="EMBL/GenBank/DDBJ databases">
        <authorList>
            <person name="Corre E."/>
            <person name="Pelletier E."/>
            <person name="Niang G."/>
            <person name="Scheremetjew M."/>
            <person name="Finn R."/>
            <person name="Kale V."/>
            <person name="Holt S."/>
            <person name="Cochrane G."/>
            <person name="Meng A."/>
            <person name="Brown T."/>
            <person name="Cohen L."/>
        </authorList>
    </citation>
    <scope>NUCLEOTIDE SEQUENCE</scope>
    <source>
        <strain evidence="2">CCMP3107</strain>
    </source>
</reference>
<evidence type="ECO:0000313" key="2">
    <source>
        <dbReference type="EMBL" id="CAE0620715.1"/>
    </source>
</evidence>
<evidence type="ECO:0000256" key="1">
    <source>
        <dbReference type="SAM" id="MobiDB-lite"/>
    </source>
</evidence>
<organism evidence="2">
    <name type="scientific">Heterosigma akashiwo</name>
    <name type="common">Chromophytic alga</name>
    <name type="synonym">Heterosigma carterae</name>
    <dbReference type="NCBI Taxonomy" id="2829"/>
    <lineage>
        <taxon>Eukaryota</taxon>
        <taxon>Sar</taxon>
        <taxon>Stramenopiles</taxon>
        <taxon>Ochrophyta</taxon>
        <taxon>Raphidophyceae</taxon>
        <taxon>Chattonellales</taxon>
        <taxon>Chattonellaceae</taxon>
        <taxon>Heterosigma</taxon>
    </lineage>
</organism>
<gene>
    <name evidence="2" type="ORF">HAKA00212_LOCUS570</name>
</gene>
<accession>A0A7S3XK40</accession>
<sequence length="152" mass="16945">MRVFVDCLEQEEKFELGMEARDALERLLVALPHQAEDLALLEPIHGEGEEENHKNEEEQQQEEEGKGEKEAAAAIIAHDTKNKKKDDAFSSKQAQDSKCIFFENMTMEELNTELSQRGQAKMKSRKGAIQKLAKLEEDDKEGGGDGSAAVIG</sequence>
<dbReference type="EMBL" id="HBIU01001664">
    <property type="protein sequence ID" value="CAE0620715.1"/>
    <property type="molecule type" value="Transcribed_RNA"/>
</dbReference>
<protein>
    <submittedName>
        <fullName evidence="2">Uncharacterized protein</fullName>
    </submittedName>
</protein>